<gene>
    <name evidence="1" type="ORF">UJA718_LOCUS44018</name>
</gene>
<dbReference type="EMBL" id="CAJOBP010065232">
    <property type="protein sequence ID" value="CAF4864488.1"/>
    <property type="molecule type" value="Genomic_DNA"/>
</dbReference>
<organism evidence="1 2">
    <name type="scientific">Rotaria socialis</name>
    <dbReference type="NCBI Taxonomy" id="392032"/>
    <lineage>
        <taxon>Eukaryota</taxon>
        <taxon>Metazoa</taxon>
        <taxon>Spiralia</taxon>
        <taxon>Gnathifera</taxon>
        <taxon>Rotifera</taxon>
        <taxon>Eurotatoria</taxon>
        <taxon>Bdelloidea</taxon>
        <taxon>Philodinida</taxon>
        <taxon>Philodinidae</taxon>
        <taxon>Rotaria</taxon>
    </lineage>
</organism>
<accession>A0A821T0F6</accession>
<proteinExistence type="predicted"/>
<protein>
    <recommendedName>
        <fullName evidence="3">HEAT repeat domain-containing protein</fullName>
    </recommendedName>
</protein>
<keyword evidence="2" id="KW-1185">Reference proteome</keyword>
<evidence type="ECO:0000313" key="2">
    <source>
        <dbReference type="Proteomes" id="UP000663873"/>
    </source>
</evidence>
<dbReference type="AlphaFoldDB" id="A0A821T0F6"/>
<comment type="caution">
    <text evidence="1">The sequence shown here is derived from an EMBL/GenBank/DDBJ whole genome shotgun (WGS) entry which is preliminary data.</text>
</comment>
<reference evidence="1" key="1">
    <citation type="submission" date="2021-02" db="EMBL/GenBank/DDBJ databases">
        <authorList>
            <person name="Nowell W R."/>
        </authorList>
    </citation>
    <scope>NUCLEOTIDE SEQUENCE</scope>
</reference>
<sequence length="59" mass="6058">MGEKGATSEVIDLLAVALGGQNDVVRLSACSRLGAMGEKAATSQVIDRLVVALGEQDDQ</sequence>
<dbReference type="InterPro" id="IPR011989">
    <property type="entry name" value="ARM-like"/>
</dbReference>
<evidence type="ECO:0008006" key="3">
    <source>
        <dbReference type="Google" id="ProtNLM"/>
    </source>
</evidence>
<dbReference type="Gene3D" id="1.25.10.10">
    <property type="entry name" value="Leucine-rich Repeat Variant"/>
    <property type="match status" value="1"/>
</dbReference>
<feature type="non-terminal residue" evidence="1">
    <location>
        <position position="59"/>
    </location>
</feature>
<evidence type="ECO:0000313" key="1">
    <source>
        <dbReference type="EMBL" id="CAF4864488.1"/>
    </source>
</evidence>
<name>A0A821T0F6_9BILA</name>
<dbReference type="Proteomes" id="UP000663873">
    <property type="component" value="Unassembled WGS sequence"/>
</dbReference>